<dbReference type="PANTHER" id="PTHR37422:SF13">
    <property type="entry name" value="LIPOPOLYSACCHARIDE BIOSYNTHESIS PROTEIN PA4999-RELATED"/>
    <property type="match status" value="1"/>
</dbReference>
<feature type="non-terminal residue" evidence="2">
    <location>
        <position position="240"/>
    </location>
</feature>
<feature type="transmembrane region" description="Helical" evidence="1">
    <location>
        <begin position="119"/>
        <end position="141"/>
    </location>
</feature>
<keyword evidence="1" id="KW-0812">Transmembrane</keyword>
<protein>
    <submittedName>
        <fullName evidence="2">Uncharacterized protein</fullName>
    </submittedName>
</protein>
<organism evidence="2">
    <name type="scientific">marine metagenome</name>
    <dbReference type="NCBI Taxonomy" id="408172"/>
    <lineage>
        <taxon>unclassified sequences</taxon>
        <taxon>metagenomes</taxon>
        <taxon>ecological metagenomes</taxon>
    </lineage>
</organism>
<reference evidence="2" key="1">
    <citation type="submission" date="2018-05" db="EMBL/GenBank/DDBJ databases">
        <authorList>
            <person name="Lanie J.A."/>
            <person name="Ng W.-L."/>
            <person name="Kazmierczak K.M."/>
            <person name="Andrzejewski T.M."/>
            <person name="Davidsen T.M."/>
            <person name="Wayne K.J."/>
            <person name="Tettelin H."/>
            <person name="Glass J.I."/>
            <person name="Rusch D."/>
            <person name="Podicherti R."/>
            <person name="Tsui H.-C.T."/>
            <person name="Winkler M.E."/>
        </authorList>
    </citation>
    <scope>NUCLEOTIDE SEQUENCE</scope>
</reference>
<dbReference type="AlphaFoldDB" id="A0A382KDX0"/>
<feature type="transmembrane region" description="Helical" evidence="1">
    <location>
        <begin position="208"/>
        <end position="225"/>
    </location>
</feature>
<feature type="transmembrane region" description="Helical" evidence="1">
    <location>
        <begin position="184"/>
        <end position="202"/>
    </location>
</feature>
<accession>A0A382KDX0</accession>
<sequence>MAKSSLLIFLILLGLLGSLSPIVPIPPYKIIVLLAGSLVLFYALSLISSKHMDCKLIQLSPLSIVFLLFLSWSALGYLYSKDPERSLYLTIQSLGAILLYLGLILHIQKKNQIEVILKILLCFGGLFALVGILQQFLLPIFKNPMMGLANNSTSFFAQKNIFSGYLVSLIPLSCLAYLFSSSKIWKYISGVFFVHFIIALVFSISRGGQLVAIFSLVAIIGYLVFNKERKNIILLTQAIV</sequence>
<feature type="transmembrane region" description="Helical" evidence="1">
    <location>
        <begin position="86"/>
        <end position="107"/>
    </location>
</feature>
<proteinExistence type="predicted"/>
<keyword evidence="1" id="KW-0472">Membrane</keyword>
<keyword evidence="1" id="KW-1133">Transmembrane helix</keyword>
<dbReference type="EMBL" id="UINC01080089">
    <property type="protein sequence ID" value="SVC22710.1"/>
    <property type="molecule type" value="Genomic_DNA"/>
</dbReference>
<feature type="transmembrane region" description="Helical" evidence="1">
    <location>
        <begin position="59"/>
        <end position="80"/>
    </location>
</feature>
<evidence type="ECO:0000256" key="1">
    <source>
        <dbReference type="SAM" id="Phobius"/>
    </source>
</evidence>
<name>A0A382KDX0_9ZZZZ</name>
<feature type="transmembrane region" description="Helical" evidence="1">
    <location>
        <begin position="161"/>
        <end position="179"/>
    </location>
</feature>
<gene>
    <name evidence="2" type="ORF">METZ01_LOCUS275564</name>
</gene>
<dbReference type="PANTHER" id="PTHR37422">
    <property type="entry name" value="TEICHURONIC ACID BIOSYNTHESIS PROTEIN TUAE"/>
    <property type="match status" value="1"/>
</dbReference>
<dbReference type="InterPro" id="IPR051533">
    <property type="entry name" value="WaaL-like"/>
</dbReference>
<evidence type="ECO:0000313" key="2">
    <source>
        <dbReference type="EMBL" id="SVC22710.1"/>
    </source>
</evidence>
<feature type="transmembrane region" description="Helical" evidence="1">
    <location>
        <begin position="31"/>
        <end position="47"/>
    </location>
</feature>